<dbReference type="GO" id="GO:0005662">
    <property type="term" value="C:DNA replication factor A complex"/>
    <property type="evidence" value="ECO:0007669"/>
    <property type="project" value="TreeGrafter"/>
</dbReference>
<dbReference type="InterPro" id="IPR040260">
    <property type="entry name" value="RFA2-like"/>
</dbReference>
<dbReference type="OrthoDB" id="25571at2759"/>
<feature type="domain" description="Replication protein A C-terminal" evidence="7">
    <location>
        <begin position="181"/>
        <end position="258"/>
    </location>
</feature>
<reference evidence="8 9" key="1">
    <citation type="submission" date="2018-04" db="EMBL/GenBank/DDBJ databases">
        <title>The genome of golden apple snail Pomacea canaliculata provides insight into stress tolerance and invasive adaptation.</title>
        <authorList>
            <person name="Liu C."/>
            <person name="Liu B."/>
            <person name="Ren Y."/>
            <person name="Zhang Y."/>
            <person name="Wang H."/>
            <person name="Li S."/>
            <person name="Jiang F."/>
            <person name="Yin L."/>
            <person name="Zhang G."/>
            <person name="Qian W."/>
            <person name="Fan W."/>
        </authorList>
    </citation>
    <scope>NUCLEOTIDE SEQUENCE [LARGE SCALE GENOMIC DNA]</scope>
    <source>
        <strain evidence="8">SZHN2017</strain>
        <tissue evidence="8">Muscle</tissue>
    </source>
</reference>
<evidence type="ECO:0000256" key="3">
    <source>
        <dbReference type="ARBA" id="ARBA00022705"/>
    </source>
</evidence>
<dbReference type="GO" id="GO:0006260">
    <property type="term" value="P:DNA replication"/>
    <property type="evidence" value="ECO:0007669"/>
    <property type="project" value="UniProtKB-KW"/>
</dbReference>
<keyword evidence="3" id="KW-0235">DNA replication</keyword>
<name>A0A2T7NR06_POMCA</name>
<organism evidence="8 9">
    <name type="scientific">Pomacea canaliculata</name>
    <name type="common">Golden apple snail</name>
    <dbReference type="NCBI Taxonomy" id="400727"/>
    <lineage>
        <taxon>Eukaryota</taxon>
        <taxon>Metazoa</taxon>
        <taxon>Spiralia</taxon>
        <taxon>Lophotrochozoa</taxon>
        <taxon>Mollusca</taxon>
        <taxon>Gastropoda</taxon>
        <taxon>Caenogastropoda</taxon>
        <taxon>Architaenioglossa</taxon>
        <taxon>Ampullarioidea</taxon>
        <taxon>Ampullariidae</taxon>
        <taxon>Pomacea</taxon>
    </lineage>
</organism>
<comment type="caution">
    <text evidence="8">The sequence shown here is derived from an EMBL/GenBank/DDBJ whole genome shotgun (WGS) entry which is preliminary data.</text>
</comment>
<dbReference type="Gene3D" id="2.40.50.140">
    <property type="entry name" value="Nucleic acid-binding proteins"/>
    <property type="match status" value="1"/>
</dbReference>
<dbReference type="PIRSF" id="PIRSF036949">
    <property type="entry name" value="RPA32"/>
    <property type="match status" value="1"/>
</dbReference>
<dbReference type="InterPro" id="IPR036388">
    <property type="entry name" value="WH-like_DNA-bd_sf"/>
</dbReference>
<dbReference type="Pfam" id="PF08784">
    <property type="entry name" value="RPA_C"/>
    <property type="match status" value="1"/>
</dbReference>
<protein>
    <recommendedName>
        <fullName evidence="7">Replication protein A C-terminal domain-containing protein</fullName>
    </recommendedName>
</protein>
<dbReference type="SUPFAM" id="SSF50249">
    <property type="entry name" value="Nucleic acid-binding proteins"/>
    <property type="match status" value="1"/>
</dbReference>
<comment type="subcellular location">
    <subcellularLocation>
        <location evidence="1">Nucleus</location>
    </subcellularLocation>
</comment>
<gene>
    <name evidence="8" type="ORF">C0Q70_16876</name>
</gene>
<dbReference type="PANTHER" id="PTHR13989:SF16">
    <property type="entry name" value="REPLICATION PROTEIN A2"/>
    <property type="match status" value="1"/>
</dbReference>
<evidence type="ECO:0000313" key="8">
    <source>
        <dbReference type="EMBL" id="PVD23604.1"/>
    </source>
</evidence>
<dbReference type="SUPFAM" id="SSF46785">
    <property type="entry name" value="Winged helix' DNA-binding domain"/>
    <property type="match status" value="1"/>
</dbReference>
<sequence>MWSDQGGFHQGGGFDGPGGFSSPGGFGSQQQSDERKGRSRAQNLVPCTVAQILNASQNNDDFFSGNLQISQVTLVGLIRSVKESPTRVEYEIDDMTGPPLEVRQFVDTDENGQEEQRAPALRENTYVRVYGHVRSFAGKRNVTAFKITPVEDMNELTCHILEVLYSKAQSSNSVPDTRPHNTSAVVGNRNINDYSSNSYGLSGLHQQIANVIKNSSSQMGASIKEVAENLKGVPEKAIREAIEFLSSEGHIYSTVDDDHFKTTDG</sequence>
<comment type="similarity">
    <text evidence="2">Belongs to the replication factor A protein 2 family.</text>
</comment>
<keyword evidence="4" id="KW-0238">DNA-binding</keyword>
<dbReference type="InterPro" id="IPR012340">
    <property type="entry name" value="NA-bd_OB-fold"/>
</dbReference>
<dbReference type="GO" id="GO:0035861">
    <property type="term" value="C:site of double-strand break"/>
    <property type="evidence" value="ECO:0007669"/>
    <property type="project" value="TreeGrafter"/>
</dbReference>
<dbReference type="InterPro" id="IPR014892">
    <property type="entry name" value="RPA_C"/>
</dbReference>
<feature type="compositionally biased region" description="Gly residues" evidence="6">
    <location>
        <begin position="8"/>
        <end position="27"/>
    </location>
</feature>
<dbReference type="EMBL" id="PZQS01000010">
    <property type="protein sequence ID" value="PVD23604.1"/>
    <property type="molecule type" value="Genomic_DNA"/>
</dbReference>
<dbReference type="InterPro" id="IPR014646">
    <property type="entry name" value="Rfa2/RPA32"/>
</dbReference>
<dbReference type="InterPro" id="IPR036390">
    <property type="entry name" value="WH_DNA-bd_sf"/>
</dbReference>
<dbReference type="Gene3D" id="1.10.10.10">
    <property type="entry name" value="Winged helix-like DNA-binding domain superfamily/Winged helix DNA-binding domain"/>
    <property type="match status" value="1"/>
</dbReference>
<evidence type="ECO:0000256" key="1">
    <source>
        <dbReference type="ARBA" id="ARBA00004123"/>
    </source>
</evidence>
<dbReference type="GO" id="GO:0000781">
    <property type="term" value="C:chromosome, telomeric region"/>
    <property type="evidence" value="ECO:0007669"/>
    <property type="project" value="TreeGrafter"/>
</dbReference>
<dbReference type="GO" id="GO:0003697">
    <property type="term" value="F:single-stranded DNA binding"/>
    <property type="evidence" value="ECO:0007669"/>
    <property type="project" value="TreeGrafter"/>
</dbReference>
<proteinExistence type="inferred from homology"/>
<dbReference type="CDD" id="cd04478">
    <property type="entry name" value="RPA2_DBD_D"/>
    <property type="match status" value="1"/>
</dbReference>
<accession>A0A2T7NR06</accession>
<dbReference type="AlphaFoldDB" id="A0A2T7NR06"/>
<keyword evidence="9" id="KW-1185">Reference proteome</keyword>
<dbReference type="GO" id="GO:0000724">
    <property type="term" value="P:double-strand break repair via homologous recombination"/>
    <property type="evidence" value="ECO:0007669"/>
    <property type="project" value="TreeGrafter"/>
</dbReference>
<keyword evidence="5" id="KW-0539">Nucleus</keyword>
<feature type="region of interest" description="Disordered" evidence="6">
    <location>
        <begin position="1"/>
        <end position="40"/>
    </location>
</feature>
<evidence type="ECO:0000313" key="9">
    <source>
        <dbReference type="Proteomes" id="UP000245119"/>
    </source>
</evidence>
<evidence type="ECO:0000256" key="4">
    <source>
        <dbReference type="ARBA" id="ARBA00023125"/>
    </source>
</evidence>
<dbReference type="STRING" id="400727.A0A2T7NR06"/>
<evidence type="ECO:0000256" key="6">
    <source>
        <dbReference type="SAM" id="MobiDB-lite"/>
    </source>
</evidence>
<dbReference type="PANTHER" id="PTHR13989">
    <property type="entry name" value="REPLICATION PROTEIN A-RELATED"/>
    <property type="match status" value="1"/>
</dbReference>
<evidence type="ECO:0000256" key="5">
    <source>
        <dbReference type="ARBA" id="ARBA00023242"/>
    </source>
</evidence>
<evidence type="ECO:0000259" key="7">
    <source>
        <dbReference type="Pfam" id="PF08784"/>
    </source>
</evidence>
<evidence type="ECO:0000256" key="2">
    <source>
        <dbReference type="ARBA" id="ARBA00007815"/>
    </source>
</evidence>
<dbReference type="GO" id="GO:0006289">
    <property type="term" value="P:nucleotide-excision repair"/>
    <property type="evidence" value="ECO:0007669"/>
    <property type="project" value="TreeGrafter"/>
</dbReference>
<dbReference type="Proteomes" id="UP000245119">
    <property type="component" value="Linkage Group LG10"/>
</dbReference>
<dbReference type="FunFam" id="1.10.10.10:FF:000168">
    <property type="entry name" value="Replication protein A 32 kDa subunit"/>
    <property type="match status" value="1"/>
</dbReference>